<feature type="transmembrane region" description="Helical" evidence="1">
    <location>
        <begin position="30"/>
        <end position="49"/>
    </location>
</feature>
<dbReference type="PANTHER" id="PTHR14969:SF13">
    <property type="entry name" value="AT30094P"/>
    <property type="match status" value="1"/>
</dbReference>
<dbReference type="GO" id="GO:0050380">
    <property type="term" value="F:undecaprenyl-diphosphatase activity"/>
    <property type="evidence" value="ECO:0007669"/>
    <property type="project" value="InterPro"/>
</dbReference>
<feature type="transmembrane region" description="Helical" evidence="1">
    <location>
        <begin position="100"/>
        <end position="119"/>
    </location>
</feature>
<dbReference type="CDD" id="cd03385">
    <property type="entry name" value="PAP2_BcrC_like"/>
    <property type="match status" value="1"/>
</dbReference>
<dbReference type="InterPro" id="IPR033879">
    <property type="entry name" value="UPP_Pase"/>
</dbReference>
<dbReference type="Pfam" id="PF01569">
    <property type="entry name" value="PAP2"/>
    <property type="match status" value="1"/>
</dbReference>
<feature type="transmembrane region" description="Helical" evidence="1">
    <location>
        <begin position="61"/>
        <end position="80"/>
    </location>
</feature>
<dbReference type="GO" id="GO:0005886">
    <property type="term" value="C:plasma membrane"/>
    <property type="evidence" value="ECO:0007669"/>
    <property type="project" value="InterPro"/>
</dbReference>
<gene>
    <name evidence="3" type="ORF">HF838_21175</name>
</gene>
<evidence type="ECO:0000313" key="3">
    <source>
        <dbReference type="EMBL" id="NMF00743.1"/>
    </source>
</evidence>
<sequence length="212" mass="24358">MTLLNFDYNLFQFINHLAAVYPSLNAVMRFFAQQGEYVFYAGIIFYWFTRKEQNRWMVIQSLTAACVALGISGLLGDFLYRDRPFVAHHVIQLIPHATNASFPSDHATGAFVIAASIWFCRKREGWAWLALALGVAFSRVWVGVHYPGDVLAGILLGVFTAKAIHIWLPKWRMGTRFLHQGMILYERLEQRILPLHRTRSNQQASVATREKQ</sequence>
<dbReference type="RefSeq" id="WP_021621307.1">
    <property type="nucleotide sequence ID" value="NZ_CABKST010000129.1"/>
</dbReference>
<feature type="transmembrane region" description="Helical" evidence="1">
    <location>
        <begin position="150"/>
        <end position="168"/>
    </location>
</feature>
<keyword evidence="1" id="KW-0812">Transmembrane</keyword>
<accession>A0A848D3N8</accession>
<keyword evidence="1" id="KW-1133">Transmembrane helix</keyword>
<dbReference type="InterPro" id="IPR036938">
    <property type="entry name" value="PAP2/HPO_sf"/>
</dbReference>
<dbReference type="OrthoDB" id="9789113at2"/>
<dbReference type="EMBL" id="JABAGO010000053">
    <property type="protein sequence ID" value="NMF00743.1"/>
    <property type="molecule type" value="Genomic_DNA"/>
</dbReference>
<dbReference type="InterPro" id="IPR000326">
    <property type="entry name" value="PAP2/HPO"/>
</dbReference>
<evidence type="ECO:0000256" key="1">
    <source>
        <dbReference type="SAM" id="Phobius"/>
    </source>
</evidence>
<name>A0A848D3N8_ANEAE</name>
<dbReference type="Proteomes" id="UP000561326">
    <property type="component" value="Unassembled WGS sequence"/>
</dbReference>
<evidence type="ECO:0000313" key="4">
    <source>
        <dbReference type="Proteomes" id="UP000561326"/>
    </source>
</evidence>
<dbReference type="SUPFAM" id="SSF48317">
    <property type="entry name" value="Acid phosphatase/Vanadium-dependent haloperoxidase"/>
    <property type="match status" value="1"/>
</dbReference>
<dbReference type="PANTHER" id="PTHR14969">
    <property type="entry name" value="SPHINGOSINE-1-PHOSPHATE PHOSPHOHYDROLASE"/>
    <property type="match status" value="1"/>
</dbReference>
<feature type="transmembrane region" description="Helical" evidence="1">
    <location>
        <begin position="126"/>
        <end position="144"/>
    </location>
</feature>
<dbReference type="AlphaFoldDB" id="A0A848D3N8"/>
<feature type="domain" description="Phosphatidic acid phosphatase type 2/haloperoxidase" evidence="2">
    <location>
        <begin position="59"/>
        <end position="165"/>
    </location>
</feature>
<organism evidence="3 4">
    <name type="scientific">Aneurinibacillus aneurinilyticus</name>
    <name type="common">Bacillus aneurinolyticus</name>
    <dbReference type="NCBI Taxonomy" id="1391"/>
    <lineage>
        <taxon>Bacteria</taxon>
        <taxon>Bacillati</taxon>
        <taxon>Bacillota</taxon>
        <taxon>Bacilli</taxon>
        <taxon>Bacillales</taxon>
        <taxon>Paenibacillaceae</taxon>
        <taxon>Aneurinibacillus group</taxon>
        <taxon>Aneurinibacillus</taxon>
    </lineage>
</organism>
<dbReference type="GeneID" id="92839001"/>
<protein>
    <submittedName>
        <fullName evidence="3">Undecaprenyl-diphosphatase</fullName>
    </submittedName>
</protein>
<dbReference type="SMART" id="SM00014">
    <property type="entry name" value="acidPPc"/>
    <property type="match status" value="1"/>
</dbReference>
<evidence type="ECO:0000259" key="2">
    <source>
        <dbReference type="SMART" id="SM00014"/>
    </source>
</evidence>
<dbReference type="Gene3D" id="1.20.144.10">
    <property type="entry name" value="Phosphatidic acid phosphatase type 2/haloperoxidase"/>
    <property type="match status" value="1"/>
</dbReference>
<keyword evidence="1" id="KW-0472">Membrane</keyword>
<proteinExistence type="predicted"/>
<comment type="caution">
    <text evidence="3">The sequence shown here is derived from an EMBL/GenBank/DDBJ whole genome shotgun (WGS) entry which is preliminary data.</text>
</comment>
<reference evidence="3 4" key="1">
    <citation type="submission" date="2020-04" db="EMBL/GenBank/DDBJ databases">
        <authorList>
            <person name="Hitch T.C.A."/>
            <person name="Wylensek D."/>
            <person name="Clavel T."/>
        </authorList>
    </citation>
    <scope>NUCLEOTIDE SEQUENCE [LARGE SCALE GENOMIC DNA]</scope>
    <source>
        <strain evidence="3 4">WB01_D5_05</strain>
    </source>
</reference>